<evidence type="ECO:0000313" key="2">
    <source>
        <dbReference type="EMBL" id="GCF11842.1"/>
    </source>
</evidence>
<dbReference type="PANTHER" id="PTHR36440:SF1">
    <property type="entry name" value="PUTATIVE (AFU_ORTHOLOGUE AFUA_8G07350)-RELATED"/>
    <property type="match status" value="1"/>
</dbReference>
<gene>
    <name evidence="2" type="ORF">KDI_54060</name>
</gene>
<dbReference type="InterPro" id="IPR053146">
    <property type="entry name" value="QDO-like"/>
</dbReference>
<protein>
    <recommendedName>
        <fullName evidence="1">Cupin type-2 domain-containing protein</fullName>
    </recommendedName>
</protein>
<comment type="caution">
    <text evidence="2">The sequence shown here is derived from an EMBL/GenBank/DDBJ whole genome shotgun (WGS) entry which is preliminary data.</text>
</comment>
<organism evidence="2 3">
    <name type="scientific">Dictyobacter arantiisoli</name>
    <dbReference type="NCBI Taxonomy" id="2014874"/>
    <lineage>
        <taxon>Bacteria</taxon>
        <taxon>Bacillati</taxon>
        <taxon>Chloroflexota</taxon>
        <taxon>Ktedonobacteria</taxon>
        <taxon>Ktedonobacterales</taxon>
        <taxon>Dictyobacteraceae</taxon>
        <taxon>Dictyobacter</taxon>
    </lineage>
</organism>
<dbReference type="EMBL" id="BIXY01000154">
    <property type="protein sequence ID" value="GCF11842.1"/>
    <property type="molecule type" value="Genomic_DNA"/>
</dbReference>
<feature type="domain" description="Cupin type-2" evidence="1">
    <location>
        <begin position="45"/>
        <end position="110"/>
    </location>
</feature>
<dbReference type="InterPro" id="IPR011051">
    <property type="entry name" value="RmlC_Cupin_sf"/>
</dbReference>
<dbReference type="AlphaFoldDB" id="A0A5A5TKN7"/>
<reference evidence="2 3" key="1">
    <citation type="submission" date="2019-01" db="EMBL/GenBank/DDBJ databases">
        <title>Draft genome sequence of Dictyobacter sp. Uno17.</title>
        <authorList>
            <person name="Wang C.M."/>
            <person name="Zheng Y."/>
            <person name="Sakai Y."/>
            <person name="Abe K."/>
            <person name="Yokota A."/>
            <person name="Yabe S."/>
        </authorList>
    </citation>
    <scope>NUCLEOTIDE SEQUENCE [LARGE SCALE GENOMIC DNA]</scope>
    <source>
        <strain evidence="2 3">Uno17</strain>
    </source>
</reference>
<keyword evidence="3" id="KW-1185">Reference proteome</keyword>
<dbReference type="Gene3D" id="2.60.120.10">
    <property type="entry name" value="Jelly Rolls"/>
    <property type="match status" value="1"/>
</dbReference>
<name>A0A5A5TKN7_9CHLR</name>
<sequence>MSLDISRMFIRASEGDSTFLARGEFLTWKATGETTDGKYDQVEVVTLPGSGPAEHTHTQDELFYFLAGNYKMKLGDQVFTASAGDFVRIPAGVSHAWLCIGKNAGKVLLTYIPGGLRGFFEEARELYLTPDLALGLAIAEKYGMVVTGPPLTEEE</sequence>
<evidence type="ECO:0000313" key="3">
    <source>
        <dbReference type="Proteomes" id="UP000322530"/>
    </source>
</evidence>
<accession>A0A5A5TKN7</accession>
<dbReference type="RefSeq" id="WP_149404633.1">
    <property type="nucleotide sequence ID" value="NZ_BIXY01000154.1"/>
</dbReference>
<dbReference type="InterPro" id="IPR014710">
    <property type="entry name" value="RmlC-like_jellyroll"/>
</dbReference>
<dbReference type="InterPro" id="IPR013096">
    <property type="entry name" value="Cupin_2"/>
</dbReference>
<evidence type="ECO:0000259" key="1">
    <source>
        <dbReference type="Pfam" id="PF07883"/>
    </source>
</evidence>
<dbReference type="SUPFAM" id="SSF51182">
    <property type="entry name" value="RmlC-like cupins"/>
    <property type="match status" value="1"/>
</dbReference>
<dbReference type="PANTHER" id="PTHR36440">
    <property type="entry name" value="PUTATIVE (AFU_ORTHOLOGUE AFUA_8G07350)-RELATED"/>
    <property type="match status" value="1"/>
</dbReference>
<dbReference type="Pfam" id="PF07883">
    <property type="entry name" value="Cupin_2"/>
    <property type="match status" value="1"/>
</dbReference>
<dbReference type="Proteomes" id="UP000322530">
    <property type="component" value="Unassembled WGS sequence"/>
</dbReference>
<proteinExistence type="predicted"/>
<dbReference type="OrthoDB" id="166288at2"/>